<dbReference type="AlphaFoldDB" id="A0A840XPR7"/>
<dbReference type="OrthoDB" id="9429648at2"/>
<feature type="transmembrane region" description="Helical" evidence="6">
    <location>
        <begin position="93"/>
        <end position="112"/>
    </location>
</feature>
<gene>
    <name evidence="8" type="ORF">BJ959_001415</name>
</gene>
<dbReference type="RefSeq" id="WP_153981366.1">
    <property type="nucleotide sequence ID" value="NZ_BAAANZ010000005.1"/>
</dbReference>
<dbReference type="GO" id="GO:0012505">
    <property type="term" value="C:endomembrane system"/>
    <property type="evidence" value="ECO:0007669"/>
    <property type="project" value="UniProtKB-SubCell"/>
</dbReference>
<evidence type="ECO:0000256" key="2">
    <source>
        <dbReference type="ARBA" id="ARBA00022692"/>
    </source>
</evidence>
<evidence type="ECO:0000256" key="4">
    <source>
        <dbReference type="ARBA" id="ARBA00023136"/>
    </source>
</evidence>
<feature type="compositionally biased region" description="Basic and acidic residues" evidence="5">
    <location>
        <begin position="8"/>
        <end position="21"/>
    </location>
</feature>
<organism evidence="8 9">
    <name type="scientific">Microcella frigidaquae</name>
    <dbReference type="NCBI Taxonomy" id="424758"/>
    <lineage>
        <taxon>Bacteria</taxon>
        <taxon>Bacillati</taxon>
        <taxon>Actinomycetota</taxon>
        <taxon>Actinomycetes</taxon>
        <taxon>Micrococcales</taxon>
        <taxon>Microbacteriaceae</taxon>
        <taxon>Microcella</taxon>
    </lineage>
</organism>
<dbReference type="Pfam" id="PF02656">
    <property type="entry name" value="DUF202"/>
    <property type="match status" value="1"/>
</dbReference>
<keyword evidence="9" id="KW-1185">Reference proteome</keyword>
<evidence type="ECO:0000256" key="3">
    <source>
        <dbReference type="ARBA" id="ARBA00022989"/>
    </source>
</evidence>
<dbReference type="EMBL" id="JACHBS010000001">
    <property type="protein sequence ID" value="MBB5617919.1"/>
    <property type="molecule type" value="Genomic_DNA"/>
</dbReference>
<keyword evidence="3 6" id="KW-1133">Transmembrane helix</keyword>
<proteinExistence type="predicted"/>
<name>A0A840XPR7_9MICO</name>
<evidence type="ECO:0000256" key="6">
    <source>
        <dbReference type="SAM" id="Phobius"/>
    </source>
</evidence>
<evidence type="ECO:0000313" key="9">
    <source>
        <dbReference type="Proteomes" id="UP000552883"/>
    </source>
</evidence>
<evidence type="ECO:0000256" key="5">
    <source>
        <dbReference type="SAM" id="MobiDB-lite"/>
    </source>
</evidence>
<reference evidence="8 9" key="1">
    <citation type="submission" date="2020-08" db="EMBL/GenBank/DDBJ databases">
        <title>Sequencing the genomes of 1000 actinobacteria strains.</title>
        <authorList>
            <person name="Klenk H.-P."/>
        </authorList>
    </citation>
    <scope>NUCLEOTIDE SEQUENCE [LARGE SCALE GENOMIC DNA]</scope>
    <source>
        <strain evidence="8 9">DSM 23889</strain>
    </source>
</reference>
<keyword evidence="4 6" id="KW-0472">Membrane</keyword>
<comment type="caution">
    <text evidence="8">The sequence shown here is derived from an EMBL/GenBank/DDBJ whole genome shotgun (WGS) entry which is preliminary data.</text>
</comment>
<evidence type="ECO:0000313" key="8">
    <source>
        <dbReference type="EMBL" id="MBB5617919.1"/>
    </source>
</evidence>
<feature type="transmembrane region" description="Helical" evidence="6">
    <location>
        <begin position="53"/>
        <end position="72"/>
    </location>
</feature>
<evidence type="ECO:0000256" key="1">
    <source>
        <dbReference type="ARBA" id="ARBA00004127"/>
    </source>
</evidence>
<dbReference type="Proteomes" id="UP000552883">
    <property type="component" value="Unassembled WGS sequence"/>
</dbReference>
<comment type="subcellular location">
    <subcellularLocation>
        <location evidence="1">Endomembrane system</location>
        <topology evidence="1">Multi-pass membrane protein</topology>
    </subcellularLocation>
</comment>
<sequence length="114" mass="11720">MSASVSGADRDGGRDARRAPVDRTSLSWQRTALQASFVALFAALTALRLGEPTVGVIAAVLAVAAVVAGAATPRVKRAELDGRDPWGLMLRTVLVLSASALVTVVLVVAVALEL</sequence>
<keyword evidence="2 6" id="KW-0812">Transmembrane</keyword>
<accession>A0A840XPR7</accession>
<feature type="region of interest" description="Disordered" evidence="5">
    <location>
        <begin position="1"/>
        <end position="23"/>
    </location>
</feature>
<dbReference type="InterPro" id="IPR003807">
    <property type="entry name" value="DUF202"/>
</dbReference>
<protein>
    <submittedName>
        <fullName evidence="8">Uncharacterized membrane protein YidH (DUF202 family)</fullName>
    </submittedName>
</protein>
<evidence type="ECO:0000259" key="7">
    <source>
        <dbReference type="Pfam" id="PF02656"/>
    </source>
</evidence>
<feature type="domain" description="DUF202" evidence="7">
    <location>
        <begin position="22"/>
        <end position="70"/>
    </location>
</feature>